<evidence type="ECO:0000256" key="2">
    <source>
        <dbReference type="SAM" id="Coils"/>
    </source>
</evidence>
<feature type="coiled-coil region" evidence="2">
    <location>
        <begin position="7"/>
        <end position="34"/>
    </location>
</feature>
<dbReference type="GO" id="GO:0032956">
    <property type="term" value="P:regulation of actin cytoskeleton organization"/>
    <property type="evidence" value="ECO:0007669"/>
    <property type="project" value="TreeGrafter"/>
</dbReference>
<protein>
    <recommendedName>
        <fullName evidence="3">Rho-GAP domain-containing protein</fullName>
    </recommendedName>
</protein>
<proteinExistence type="predicted"/>
<dbReference type="EMBL" id="CAJOBD010002705">
    <property type="protein sequence ID" value="CAF3901914.1"/>
    <property type="molecule type" value="Genomic_DNA"/>
</dbReference>
<feature type="domain" description="Rho-GAP" evidence="3">
    <location>
        <begin position="110"/>
        <end position="225"/>
    </location>
</feature>
<feature type="non-terminal residue" evidence="4">
    <location>
        <position position="1"/>
    </location>
</feature>
<keyword evidence="2" id="KW-0175">Coiled coil</keyword>
<dbReference type="SUPFAM" id="SSF48350">
    <property type="entry name" value="GTPase activation domain, GAP"/>
    <property type="match status" value="1"/>
</dbReference>
<keyword evidence="1" id="KW-0343">GTPase activation</keyword>
<dbReference type="AlphaFoldDB" id="A0A819HDH1"/>
<dbReference type="Pfam" id="PF00620">
    <property type="entry name" value="RhoGAP"/>
    <property type="match status" value="1"/>
</dbReference>
<evidence type="ECO:0000256" key="1">
    <source>
        <dbReference type="ARBA" id="ARBA00022468"/>
    </source>
</evidence>
<evidence type="ECO:0000313" key="5">
    <source>
        <dbReference type="Proteomes" id="UP000663836"/>
    </source>
</evidence>
<dbReference type="GO" id="GO:0005096">
    <property type="term" value="F:GTPase activator activity"/>
    <property type="evidence" value="ECO:0007669"/>
    <property type="project" value="UniProtKB-KW"/>
</dbReference>
<dbReference type="InterPro" id="IPR047165">
    <property type="entry name" value="RHG17/44/SH3BP1-like"/>
</dbReference>
<evidence type="ECO:0000259" key="3">
    <source>
        <dbReference type="PROSITE" id="PS50238"/>
    </source>
</evidence>
<dbReference type="PANTHER" id="PTHR14130">
    <property type="entry name" value="3BP-1 RELATED RHOGAP"/>
    <property type="match status" value="1"/>
</dbReference>
<accession>A0A819HDH1</accession>
<sequence length="225" mass="26296">STIRQTMTELRDNYEKAQRKLETADANFKKFQTRSDPLTLANFDERLRELEDIRCECEQSRTLSRDIYATETYKIAKNQFYNNISRYLSSKMPEIEQRLENDDLIPLFGYDLIKHCSKRKDTLIAYPIEICIRLLENSLNEEGLFRIAPSQGKQKKIVAELILQTIGRGTALNELNYDPHVSASILKQYLRELPDRLLTTALLPQWNEIISLRLTLFSLFLIQSS</sequence>
<dbReference type="InterPro" id="IPR000198">
    <property type="entry name" value="RhoGAP_dom"/>
</dbReference>
<dbReference type="GO" id="GO:0007165">
    <property type="term" value="P:signal transduction"/>
    <property type="evidence" value="ECO:0007669"/>
    <property type="project" value="InterPro"/>
</dbReference>
<organism evidence="4 5">
    <name type="scientific">Rotaria sordida</name>
    <dbReference type="NCBI Taxonomy" id="392033"/>
    <lineage>
        <taxon>Eukaryota</taxon>
        <taxon>Metazoa</taxon>
        <taxon>Spiralia</taxon>
        <taxon>Gnathifera</taxon>
        <taxon>Rotifera</taxon>
        <taxon>Eurotatoria</taxon>
        <taxon>Bdelloidea</taxon>
        <taxon>Philodinida</taxon>
        <taxon>Philodinidae</taxon>
        <taxon>Rotaria</taxon>
    </lineage>
</organism>
<dbReference type="PANTHER" id="PTHR14130:SF14">
    <property type="entry name" value="RHO GTPASE-ACTIVATING PROTEIN 92B"/>
    <property type="match status" value="1"/>
</dbReference>
<evidence type="ECO:0000313" key="4">
    <source>
        <dbReference type="EMBL" id="CAF3901914.1"/>
    </source>
</evidence>
<dbReference type="Proteomes" id="UP000663836">
    <property type="component" value="Unassembled WGS sequence"/>
</dbReference>
<gene>
    <name evidence="4" type="ORF">JBS370_LOCUS20924</name>
</gene>
<dbReference type="Gene3D" id="1.10.555.10">
    <property type="entry name" value="Rho GTPase activation protein"/>
    <property type="match status" value="1"/>
</dbReference>
<name>A0A819HDH1_9BILA</name>
<dbReference type="GO" id="GO:0035020">
    <property type="term" value="P:regulation of Rac protein signal transduction"/>
    <property type="evidence" value="ECO:0007669"/>
    <property type="project" value="TreeGrafter"/>
</dbReference>
<reference evidence="4" key="1">
    <citation type="submission" date="2021-02" db="EMBL/GenBank/DDBJ databases">
        <authorList>
            <person name="Nowell W R."/>
        </authorList>
    </citation>
    <scope>NUCLEOTIDE SEQUENCE</scope>
</reference>
<comment type="caution">
    <text evidence="4">The sequence shown here is derived from an EMBL/GenBank/DDBJ whole genome shotgun (WGS) entry which is preliminary data.</text>
</comment>
<dbReference type="PROSITE" id="PS50238">
    <property type="entry name" value="RHOGAP"/>
    <property type="match status" value="1"/>
</dbReference>
<dbReference type="InterPro" id="IPR008936">
    <property type="entry name" value="Rho_GTPase_activation_prot"/>
</dbReference>